<keyword evidence="3" id="KW-1185">Reference proteome</keyword>
<evidence type="ECO:0000313" key="3">
    <source>
        <dbReference type="Proteomes" id="UP000193467"/>
    </source>
</evidence>
<evidence type="ECO:0000256" key="1">
    <source>
        <dbReference type="SAM" id="MobiDB-lite"/>
    </source>
</evidence>
<accession>A0A1Y2FKX2</accession>
<name>A0A1Y2FKX2_9BASI</name>
<organism evidence="2 3">
    <name type="scientific">Leucosporidium creatinivorum</name>
    <dbReference type="NCBI Taxonomy" id="106004"/>
    <lineage>
        <taxon>Eukaryota</taxon>
        <taxon>Fungi</taxon>
        <taxon>Dikarya</taxon>
        <taxon>Basidiomycota</taxon>
        <taxon>Pucciniomycotina</taxon>
        <taxon>Microbotryomycetes</taxon>
        <taxon>Leucosporidiales</taxon>
        <taxon>Leucosporidium</taxon>
    </lineage>
</organism>
<proteinExistence type="predicted"/>
<dbReference type="Proteomes" id="UP000193467">
    <property type="component" value="Unassembled WGS sequence"/>
</dbReference>
<dbReference type="EMBL" id="MCGR01000017">
    <property type="protein sequence ID" value="ORY84623.1"/>
    <property type="molecule type" value="Genomic_DNA"/>
</dbReference>
<dbReference type="InParanoid" id="A0A1Y2FKX2"/>
<protein>
    <submittedName>
        <fullName evidence="2">Uncharacterized protein</fullName>
    </submittedName>
</protein>
<feature type="region of interest" description="Disordered" evidence="1">
    <location>
        <begin position="51"/>
        <end position="70"/>
    </location>
</feature>
<comment type="caution">
    <text evidence="2">The sequence shown here is derived from an EMBL/GenBank/DDBJ whole genome shotgun (WGS) entry which is preliminary data.</text>
</comment>
<dbReference type="AlphaFoldDB" id="A0A1Y2FKX2"/>
<gene>
    <name evidence="2" type="ORF">BCR35DRAFT_330901</name>
</gene>
<evidence type="ECO:0000313" key="2">
    <source>
        <dbReference type="EMBL" id="ORY84623.1"/>
    </source>
</evidence>
<sequence length="179" mass="20317">MVKNLYDPRADKRDRRDDSTKAKQDNLAQRREEREIEDGRAVIKALERKLQEAKAGRGDRKQEGYVQTSSELQLAEQQLKDEQKKVYRLETELEEQISTTTAIEGSAAAIPSFDDPQATTERIEQDASQARAALKQKEEALNKGEVLPLRDLGALVARSRRSLVRCSLLGPLSLLRRKM</sequence>
<feature type="region of interest" description="Disordered" evidence="1">
    <location>
        <begin position="1"/>
        <end position="38"/>
    </location>
</feature>
<feature type="compositionally biased region" description="Basic and acidic residues" evidence="1">
    <location>
        <begin position="51"/>
        <end position="63"/>
    </location>
</feature>
<reference evidence="2 3" key="1">
    <citation type="submission" date="2016-07" db="EMBL/GenBank/DDBJ databases">
        <title>Pervasive Adenine N6-methylation of Active Genes in Fungi.</title>
        <authorList>
            <consortium name="DOE Joint Genome Institute"/>
            <person name="Mondo S.J."/>
            <person name="Dannebaum R.O."/>
            <person name="Kuo R.C."/>
            <person name="Labutti K."/>
            <person name="Haridas S."/>
            <person name="Kuo A."/>
            <person name="Salamov A."/>
            <person name="Ahrendt S.R."/>
            <person name="Lipzen A."/>
            <person name="Sullivan W."/>
            <person name="Andreopoulos W.B."/>
            <person name="Clum A."/>
            <person name="Lindquist E."/>
            <person name="Daum C."/>
            <person name="Ramamoorthy G.K."/>
            <person name="Gryganskyi A."/>
            <person name="Culley D."/>
            <person name="Magnuson J.K."/>
            <person name="James T.Y."/>
            <person name="O'Malley M.A."/>
            <person name="Stajich J.E."/>
            <person name="Spatafora J.W."/>
            <person name="Visel A."/>
            <person name="Grigoriev I.V."/>
        </authorList>
    </citation>
    <scope>NUCLEOTIDE SEQUENCE [LARGE SCALE GENOMIC DNA]</scope>
    <source>
        <strain evidence="2 3">62-1032</strain>
    </source>
</reference>